<comment type="caution">
    <text evidence="3">The sequence shown here is derived from an EMBL/GenBank/DDBJ whole genome shotgun (WGS) entry which is preliminary data.</text>
</comment>
<dbReference type="InterPro" id="IPR038765">
    <property type="entry name" value="Papain-like_cys_pep_sf"/>
</dbReference>
<dbReference type="Proteomes" id="UP000237347">
    <property type="component" value="Unassembled WGS sequence"/>
</dbReference>
<dbReference type="GO" id="GO:0004843">
    <property type="term" value="F:cysteine-type deubiquitinase activity"/>
    <property type="evidence" value="ECO:0007669"/>
    <property type="project" value="InterPro"/>
</dbReference>
<dbReference type="AlphaFoldDB" id="A0AAW0KXE5"/>
<proteinExistence type="inferred from homology"/>
<keyword evidence="3" id="KW-0378">Hydrolase</keyword>
<gene>
    <name evidence="3" type="primary">UBP4</name>
    <name evidence="3" type="ORF">CFP56_011880</name>
</gene>
<dbReference type="InterPro" id="IPR001394">
    <property type="entry name" value="Peptidase_C19_UCH"/>
</dbReference>
<evidence type="ECO:0000259" key="2">
    <source>
        <dbReference type="Pfam" id="PF00443"/>
    </source>
</evidence>
<dbReference type="Pfam" id="PF00443">
    <property type="entry name" value="UCH"/>
    <property type="match status" value="1"/>
</dbReference>
<dbReference type="GO" id="GO:0016579">
    <property type="term" value="P:protein deubiquitination"/>
    <property type="evidence" value="ECO:0007669"/>
    <property type="project" value="InterPro"/>
</dbReference>
<organism evidence="3 4">
    <name type="scientific">Quercus suber</name>
    <name type="common">Cork oak</name>
    <dbReference type="NCBI Taxonomy" id="58331"/>
    <lineage>
        <taxon>Eukaryota</taxon>
        <taxon>Viridiplantae</taxon>
        <taxon>Streptophyta</taxon>
        <taxon>Embryophyta</taxon>
        <taxon>Tracheophyta</taxon>
        <taxon>Spermatophyta</taxon>
        <taxon>Magnoliopsida</taxon>
        <taxon>eudicotyledons</taxon>
        <taxon>Gunneridae</taxon>
        <taxon>Pentapetalae</taxon>
        <taxon>rosids</taxon>
        <taxon>fabids</taxon>
        <taxon>Fagales</taxon>
        <taxon>Fagaceae</taxon>
        <taxon>Quercus</taxon>
    </lineage>
</organism>
<dbReference type="EMBL" id="PKMF04000196">
    <property type="protein sequence ID" value="KAK7843847.1"/>
    <property type="molecule type" value="Genomic_DNA"/>
</dbReference>
<sequence>MLTETRKLEQRALMGAAGSKLEKALRDQFPKGEYNFGLENFGNTCYCNSVLQVCHRVAEIPEGTTVPGLRVYPAASLPP</sequence>
<accession>A0AAW0KXE5</accession>
<dbReference type="Gene3D" id="3.90.70.10">
    <property type="entry name" value="Cysteine proteinases"/>
    <property type="match status" value="1"/>
</dbReference>
<dbReference type="InterPro" id="IPR018200">
    <property type="entry name" value="USP_CS"/>
</dbReference>
<dbReference type="PROSITE" id="PS00972">
    <property type="entry name" value="USP_1"/>
    <property type="match status" value="1"/>
</dbReference>
<reference evidence="3 4" key="1">
    <citation type="journal article" date="2018" name="Sci. Data">
        <title>The draft genome sequence of cork oak.</title>
        <authorList>
            <person name="Ramos A.M."/>
            <person name="Usie A."/>
            <person name="Barbosa P."/>
            <person name="Barros P.M."/>
            <person name="Capote T."/>
            <person name="Chaves I."/>
            <person name="Simoes F."/>
            <person name="Abreu I."/>
            <person name="Carrasquinho I."/>
            <person name="Faro C."/>
            <person name="Guimaraes J.B."/>
            <person name="Mendonca D."/>
            <person name="Nobrega F."/>
            <person name="Rodrigues L."/>
            <person name="Saibo N.J.M."/>
            <person name="Varela M.C."/>
            <person name="Egas C."/>
            <person name="Matos J."/>
            <person name="Miguel C.M."/>
            <person name="Oliveira M.M."/>
            <person name="Ricardo C.P."/>
            <person name="Goncalves S."/>
        </authorList>
    </citation>
    <scope>NUCLEOTIDE SEQUENCE [LARGE SCALE GENOMIC DNA]</scope>
    <source>
        <strain evidence="4">cv. HL8</strain>
    </source>
</reference>
<dbReference type="SUPFAM" id="SSF54001">
    <property type="entry name" value="Cysteine proteinases"/>
    <property type="match status" value="1"/>
</dbReference>
<evidence type="ECO:0000256" key="1">
    <source>
        <dbReference type="ARBA" id="ARBA00009085"/>
    </source>
</evidence>
<protein>
    <submittedName>
        <fullName evidence="3">Ubiquitin carboxyl-terminal hydrolase 4</fullName>
    </submittedName>
</protein>
<feature type="domain" description="Peptidase C19 ubiquitin carboxyl-terminal hydrolase" evidence="2">
    <location>
        <begin position="36"/>
        <end position="58"/>
    </location>
</feature>
<keyword evidence="4" id="KW-1185">Reference proteome</keyword>
<evidence type="ECO:0000313" key="3">
    <source>
        <dbReference type="EMBL" id="KAK7843847.1"/>
    </source>
</evidence>
<name>A0AAW0KXE5_QUESU</name>
<evidence type="ECO:0000313" key="4">
    <source>
        <dbReference type="Proteomes" id="UP000237347"/>
    </source>
</evidence>
<comment type="similarity">
    <text evidence="1">Belongs to the peptidase C19 family.</text>
</comment>